<dbReference type="GO" id="GO:0005680">
    <property type="term" value="C:anaphase-promoting complex"/>
    <property type="evidence" value="ECO:0007669"/>
    <property type="project" value="TreeGrafter"/>
</dbReference>
<protein>
    <recommendedName>
        <fullName evidence="6">WD40 repeat-like protein</fullName>
    </recommendedName>
</protein>
<dbReference type="Gene3D" id="2.130.10.10">
    <property type="entry name" value="YVTN repeat-like/Quinoprotein amine dehydrogenase"/>
    <property type="match status" value="1"/>
</dbReference>
<proteinExistence type="predicted"/>
<dbReference type="EMBL" id="KB469310">
    <property type="protein sequence ID" value="EPQ51672.1"/>
    <property type="molecule type" value="Genomic_DNA"/>
</dbReference>
<feature type="compositionally biased region" description="Low complexity" evidence="3">
    <location>
        <begin position="146"/>
        <end position="169"/>
    </location>
</feature>
<dbReference type="KEGG" id="gtr:GLOTRDRAFT_96382"/>
<keyword evidence="5" id="KW-1185">Reference proteome</keyword>
<dbReference type="OMA" id="WSKNTDE"/>
<dbReference type="AlphaFoldDB" id="S7PWG2"/>
<dbReference type="InterPro" id="IPR036322">
    <property type="entry name" value="WD40_repeat_dom_sf"/>
</dbReference>
<accession>S7PWG2</accession>
<feature type="compositionally biased region" description="Low complexity" evidence="3">
    <location>
        <begin position="20"/>
        <end position="34"/>
    </location>
</feature>
<dbReference type="InterPro" id="IPR001680">
    <property type="entry name" value="WD40_rpt"/>
</dbReference>
<evidence type="ECO:0008006" key="6">
    <source>
        <dbReference type="Google" id="ProtNLM"/>
    </source>
</evidence>
<gene>
    <name evidence="4" type="ORF">GLOTRDRAFT_96382</name>
</gene>
<dbReference type="SUPFAM" id="SSF50978">
    <property type="entry name" value="WD40 repeat-like"/>
    <property type="match status" value="1"/>
</dbReference>
<feature type="compositionally biased region" description="Basic residues" evidence="3">
    <location>
        <begin position="114"/>
        <end position="130"/>
    </location>
</feature>
<dbReference type="RefSeq" id="XP_007870112.1">
    <property type="nucleotide sequence ID" value="XM_007871921.1"/>
</dbReference>
<evidence type="ECO:0000256" key="2">
    <source>
        <dbReference type="ARBA" id="ARBA00022737"/>
    </source>
</evidence>
<dbReference type="GO" id="GO:0010997">
    <property type="term" value="F:anaphase-promoting complex binding"/>
    <property type="evidence" value="ECO:0007669"/>
    <property type="project" value="InterPro"/>
</dbReference>
<dbReference type="Proteomes" id="UP000030669">
    <property type="component" value="Unassembled WGS sequence"/>
</dbReference>
<keyword evidence="1" id="KW-0853">WD repeat</keyword>
<feature type="compositionally biased region" description="Low complexity" evidence="3">
    <location>
        <begin position="328"/>
        <end position="354"/>
    </location>
</feature>
<keyword evidence="2" id="KW-0677">Repeat</keyword>
<dbReference type="PANTHER" id="PTHR19918">
    <property type="entry name" value="CELL DIVISION CYCLE 20 CDC20 FIZZY -RELATED"/>
    <property type="match status" value="1"/>
</dbReference>
<dbReference type="SMART" id="SM00320">
    <property type="entry name" value="WD40"/>
    <property type="match status" value="2"/>
</dbReference>
<feature type="compositionally biased region" description="Polar residues" evidence="3">
    <location>
        <begin position="192"/>
        <end position="201"/>
    </location>
</feature>
<dbReference type="InterPro" id="IPR015943">
    <property type="entry name" value="WD40/YVTN_repeat-like_dom_sf"/>
</dbReference>
<organism evidence="4 5">
    <name type="scientific">Gloeophyllum trabeum (strain ATCC 11539 / FP-39264 / Madison 617)</name>
    <name type="common">Brown rot fungus</name>
    <dbReference type="NCBI Taxonomy" id="670483"/>
    <lineage>
        <taxon>Eukaryota</taxon>
        <taxon>Fungi</taxon>
        <taxon>Dikarya</taxon>
        <taxon>Basidiomycota</taxon>
        <taxon>Agaricomycotina</taxon>
        <taxon>Agaricomycetes</taxon>
        <taxon>Gloeophyllales</taxon>
        <taxon>Gloeophyllaceae</taxon>
        <taxon>Gloeophyllum</taxon>
    </lineage>
</organism>
<dbReference type="OrthoDB" id="10263272at2759"/>
<feature type="region of interest" description="Disordered" evidence="3">
    <location>
        <begin position="1"/>
        <end position="280"/>
    </location>
</feature>
<evidence type="ECO:0000313" key="5">
    <source>
        <dbReference type="Proteomes" id="UP000030669"/>
    </source>
</evidence>
<sequence>MASTTDTALRDGKEESVTNVVSSEPPSAPVVEKPIPSTPLETPSVPLAEPPADITTLASPVPEVGSSESNRPHSPAEAPLQGEVAPEGPRTTPVSSGQVASVPAEAPTANTAPRVRRAARMKPQGVRKPKSLLIRRGFDASGPEVSDSAAATSASTTSPSPADASSSSAVNRGRQNAEAGRSTTTRHRSPSVAPSTSTIYQSARDAEAGLSGLKRTHSFTSESFLSNKRAREESVDGERTAYGSSTNREEIVHWLLGQTEEPPSSVPVPSGSLSSETSDIHRAARSLARTASMFTSTASMPPPSRSVTPARQSNRSSLSTRRVDTSQSMRAPSTSRTPSRSRRSSVSSSIRTQSGFALSGSLPSDVTPPTYPVQNEAFASPRYHDLDSRDSRFMWNGHGYCALHGHASVSRLSAGRYFQDLNFTSPYSSKGQEPLDRRHARSALAWTRNDLLVFQRKERLIVKVMWNNGRESDLCKLPKSYDAIRVFEPAGNDIPNTLAVVNTMGNLRLLDVNAAKFYREVAVGDITSAKWQGQTLAIGQEDGTIVNIDPRVKGPGGVLAKRKHHSCWISSLSWRQDGLVLASGDSCGNVLLYDNRHTKMPLTFKPPGLHEHPRETEPWNQSPVEPGVITALAWTPWNPQLVVSAATDFDNDTSEITFWNYGQHWQTRVVPYYRGTSGISSLHFSPIEGVKELVFTLCEPANPSWFDDSVEQGYRPGLQHGVNVLDASTLNQVACSESVGRWVDGSALSPDGTQLACAITRYKKVQIFDIWGKPRREEVKTESFEEC</sequence>
<evidence type="ECO:0000256" key="1">
    <source>
        <dbReference type="ARBA" id="ARBA00022574"/>
    </source>
</evidence>
<dbReference type="GO" id="GO:1990757">
    <property type="term" value="F:ubiquitin ligase activator activity"/>
    <property type="evidence" value="ECO:0007669"/>
    <property type="project" value="TreeGrafter"/>
</dbReference>
<evidence type="ECO:0000256" key="3">
    <source>
        <dbReference type="SAM" id="MobiDB-lite"/>
    </source>
</evidence>
<dbReference type="GO" id="GO:1905786">
    <property type="term" value="P:positive regulation of anaphase-promoting complex-dependent catabolic process"/>
    <property type="evidence" value="ECO:0007669"/>
    <property type="project" value="TreeGrafter"/>
</dbReference>
<feature type="compositionally biased region" description="Polar residues" evidence="3">
    <location>
        <begin position="293"/>
        <end position="320"/>
    </location>
</feature>
<evidence type="ECO:0000313" key="4">
    <source>
        <dbReference type="EMBL" id="EPQ51672.1"/>
    </source>
</evidence>
<name>S7PWG2_GLOTA</name>
<dbReference type="STRING" id="670483.S7PWG2"/>
<dbReference type="GeneID" id="19309839"/>
<dbReference type="InterPro" id="IPR033010">
    <property type="entry name" value="Cdc20/Fizzy"/>
</dbReference>
<dbReference type="GO" id="GO:0031145">
    <property type="term" value="P:anaphase-promoting complex-dependent catabolic process"/>
    <property type="evidence" value="ECO:0007669"/>
    <property type="project" value="TreeGrafter"/>
</dbReference>
<feature type="region of interest" description="Disordered" evidence="3">
    <location>
        <begin position="293"/>
        <end position="373"/>
    </location>
</feature>
<feature type="compositionally biased region" description="Basic and acidic residues" evidence="3">
    <location>
        <begin position="229"/>
        <end position="239"/>
    </location>
</feature>
<reference evidence="4 5" key="1">
    <citation type="journal article" date="2012" name="Science">
        <title>The Paleozoic origin of enzymatic lignin decomposition reconstructed from 31 fungal genomes.</title>
        <authorList>
            <person name="Floudas D."/>
            <person name="Binder M."/>
            <person name="Riley R."/>
            <person name="Barry K."/>
            <person name="Blanchette R.A."/>
            <person name="Henrissat B."/>
            <person name="Martinez A.T."/>
            <person name="Otillar R."/>
            <person name="Spatafora J.W."/>
            <person name="Yadav J.S."/>
            <person name="Aerts A."/>
            <person name="Benoit I."/>
            <person name="Boyd A."/>
            <person name="Carlson A."/>
            <person name="Copeland A."/>
            <person name="Coutinho P.M."/>
            <person name="de Vries R.P."/>
            <person name="Ferreira P."/>
            <person name="Findley K."/>
            <person name="Foster B."/>
            <person name="Gaskell J."/>
            <person name="Glotzer D."/>
            <person name="Gorecki P."/>
            <person name="Heitman J."/>
            <person name="Hesse C."/>
            <person name="Hori C."/>
            <person name="Igarashi K."/>
            <person name="Jurgens J.A."/>
            <person name="Kallen N."/>
            <person name="Kersten P."/>
            <person name="Kohler A."/>
            <person name="Kuees U."/>
            <person name="Kumar T.K.A."/>
            <person name="Kuo A."/>
            <person name="LaButti K."/>
            <person name="Larrondo L.F."/>
            <person name="Lindquist E."/>
            <person name="Ling A."/>
            <person name="Lombard V."/>
            <person name="Lucas S."/>
            <person name="Lundell T."/>
            <person name="Martin R."/>
            <person name="McLaughlin D.J."/>
            <person name="Morgenstern I."/>
            <person name="Morin E."/>
            <person name="Murat C."/>
            <person name="Nagy L.G."/>
            <person name="Nolan M."/>
            <person name="Ohm R.A."/>
            <person name="Patyshakuliyeva A."/>
            <person name="Rokas A."/>
            <person name="Ruiz-Duenas F.J."/>
            <person name="Sabat G."/>
            <person name="Salamov A."/>
            <person name="Samejima M."/>
            <person name="Schmutz J."/>
            <person name="Slot J.C."/>
            <person name="St John F."/>
            <person name="Stenlid J."/>
            <person name="Sun H."/>
            <person name="Sun S."/>
            <person name="Syed K."/>
            <person name="Tsang A."/>
            <person name="Wiebenga A."/>
            <person name="Young D."/>
            <person name="Pisabarro A."/>
            <person name="Eastwood D.C."/>
            <person name="Martin F."/>
            <person name="Cullen D."/>
            <person name="Grigoriev I.V."/>
            <person name="Hibbett D.S."/>
        </authorList>
    </citation>
    <scope>NUCLEOTIDE SEQUENCE [LARGE SCALE GENOMIC DNA]</scope>
    <source>
        <strain evidence="4 5">ATCC 11539</strain>
    </source>
</reference>
<dbReference type="HOGENOM" id="CLU_356404_0_0_1"/>